<evidence type="ECO:0000313" key="1">
    <source>
        <dbReference type="EMBL" id="CAF3031590.1"/>
    </source>
</evidence>
<keyword evidence="2" id="KW-1185">Reference proteome</keyword>
<dbReference type="EMBL" id="HG994587">
    <property type="protein sequence ID" value="CAF3031590.1"/>
    <property type="molecule type" value="Genomic_DNA"/>
</dbReference>
<sequence length="145" mass="16513">MHTNSCVARVRYLKKCGLPNTHPTPRFTINNSDTESESNSMMCLQCDHLFDMKIDLEAHRIAHHSEDIYNNEIYGESDGEEIESEVLNNLDEGLSLTHESLHQVSYEEFVLDSERTQEPEQIVLQTVPQPPSNIKDKGSLYAPPV</sequence>
<reference evidence="1" key="1">
    <citation type="submission" date="2021-02" db="EMBL/GenBank/DDBJ databases">
        <authorList>
            <person name="Bekaert M."/>
        </authorList>
    </citation>
    <scope>NUCLEOTIDE SEQUENCE</scope>
    <source>
        <strain evidence="1">IoA-00</strain>
    </source>
</reference>
<dbReference type="PROSITE" id="PS00028">
    <property type="entry name" value="ZINC_FINGER_C2H2_1"/>
    <property type="match status" value="1"/>
</dbReference>
<evidence type="ECO:0000313" key="2">
    <source>
        <dbReference type="Proteomes" id="UP000675881"/>
    </source>
</evidence>
<protein>
    <submittedName>
        <fullName evidence="1">(salmon louse) hypothetical protein</fullName>
    </submittedName>
</protein>
<dbReference type="InterPro" id="IPR013087">
    <property type="entry name" value="Znf_C2H2_type"/>
</dbReference>
<dbReference type="Proteomes" id="UP000675881">
    <property type="component" value="Chromosome 8"/>
</dbReference>
<gene>
    <name evidence="1" type="ORF">LSAA_14085</name>
</gene>
<name>A0A7R8D553_LEPSM</name>
<proteinExistence type="predicted"/>
<organism evidence="1 2">
    <name type="scientific">Lepeophtheirus salmonis</name>
    <name type="common">Salmon louse</name>
    <name type="synonym">Caligus salmonis</name>
    <dbReference type="NCBI Taxonomy" id="72036"/>
    <lineage>
        <taxon>Eukaryota</taxon>
        <taxon>Metazoa</taxon>
        <taxon>Ecdysozoa</taxon>
        <taxon>Arthropoda</taxon>
        <taxon>Crustacea</taxon>
        <taxon>Multicrustacea</taxon>
        <taxon>Hexanauplia</taxon>
        <taxon>Copepoda</taxon>
        <taxon>Siphonostomatoida</taxon>
        <taxon>Caligidae</taxon>
        <taxon>Lepeophtheirus</taxon>
    </lineage>
</organism>
<dbReference type="AlphaFoldDB" id="A0A7R8D553"/>
<accession>A0A7R8D553</accession>